<protein>
    <submittedName>
        <fullName evidence="1">Uncharacterized protein</fullName>
    </submittedName>
</protein>
<keyword evidence="2" id="KW-1185">Reference proteome</keyword>
<dbReference type="Proteomes" id="UP000316621">
    <property type="component" value="Chromosome 5"/>
</dbReference>
<proteinExistence type="predicted"/>
<dbReference type="AlphaFoldDB" id="A0A4Y7JSR6"/>
<reference evidence="1 2" key="1">
    <citation type="journal article" date="2018" name="Science">
        <title>The opium poppy genome and morphinan production.</title>
        <authorList>
            <person name="Guo L."/>
            <person name="Winzer T."/>
            <person name="Yang X."/>
            <person name="Li Y."/>
            <person name="Ning Z."/>
            <person name="He Z."/>
            <person name="Teodor R."/>
            <person name="Lu Y."/>
            <person name="Bowser T.A."/>
            <person name="Graham I.A."/>
            <person name="Ye K."/>
        </authorList>
    </citation>
    <scope>NUCLEOTIDE SEQUENCE [LARGE SCALE GENOMIC DNA]</scope>
    <source>
        <strain evidence="2">cv. HN1</strain>
        <tissue evidence="1">Leaves</tissue>
    </source>
</reference>
<gene>
    <name evidence="1" type="ORF">C5167_024736</name>
</gene>
<organism evidence="1 2">
    <name type="scientific">Papaver somniferum</name>
    <name type="common">Opium poppy</name>
    <dbReference type="NCBI Taxonomy" id="3469"/>
    <lineage>
        <taxon>Eukaryota</taxon>
        <taxon>Viridiplantae</taxon>
        <taxon>Streptophyta</taxon>
        <taxon>Embryophyta</taxon>
        <taxon>Tracheophyta</taxon>
        <taxon>Spermatophyta</taxon>
        <taxon>Magnoliopsida</taxon>
        <taxon>Ranunculales</taxon>
        <taxon>Papaveraceae</taxon>
        <taxon>Papaveroideae</taxon>
        <taxon>Papaver</taxon>
    </lineage>
</organism>
<dbReference type="Gramene" id="RZC62981">
    <property type="protein sequence ID" value="RZC62981"/>
    <property type="gene ID" value="C5167_024736"/>
</dbReference>
<dbReference type="EMBL" id="CM010719">
    <property type="protein sequence ID" value="RZC62981.1"/>
    <property type="molecule type" value="Genomic_DNA"/>
</dbReference>
<name>A0A4Y7JSR6_PAPSO</name>
<sequence length="83" mass="9608">MSIGTVILELCGHINKVMQELIIGPPQRKEKRLNRSLGWVYIHSHIYGNPNLYANLLSPTSLQWRKILQEMMPEQGVQKISMH</sequence>
<evidence type="ECO:0000313" key="2">
    <source>
        <dbReference type="Proteomes" id="UP000316621"/>
    </source>
</evidence>
<accession>A0A4Y7JSR6</accession>
<evidence type="ECO:0000313" key="1">
    <source>
        <dbReference type="EMBL" id="RZC62981.1"/>
    </source>
</evidence>